<dbReference type="Pfam" id="PF13624">
    <property type="entry name" value="SurA_N_3"/>
    <property type="match status" value="1"/>
</dbReference>
<dbReference type="InterPro" id="IPR050245">
    <property type="entry name" value="PrsA_foldase"/>
</dbReference>
<evidence type="ECO:0000256" key="1">
    <source>
        <dbReference type="PROSITE-ProRule" id="PRU00278"/>
    </source>
</evidence>
<protein>
    <submittedName>
        <fullName evidence="4">Tetratricopeptide repeat protein</fullName>
    </submittedName>
</protein>
<evidence type="ECO:0000313" key="4">
    <source>
        <dbReference type="EMBL" id="MFC5457250.1"/>
    </source>
</evidence>
<dbReference type="SUPFAM" id="SSF109998">
    <property type="entry name" value="Triger factor/SurA peptide-binding domain-like"/>
    <property type="match status" value="1"/>
</dbReference>
<sequence length="652" mass="71791">MKPLLVCLLLLSTAPGHAAQKAQEIGKKGREPLPLLKEEGPVLEGEKAAQALVETRTQTLGPEDKETLRARLKLAEVILEQDRAAEAEARLQELLPVAVRVFGAEQREALACEAALLSARAAAGKNAETEPDYQRLAATAQRVLGAADALTLQVRWRFSGVLYALGKSTEAAREHREALNLSQGKVPLKDRKPLDTQTAKALKTRMDKKYGEAGLLWQKILPIQTRLFGPEHPETLKARVELAENVEAQGWGPEAEQRLRAVLPVQQRVLGALHPDTLGTCGILAACLRAQNRPQEALPYARRAQEGFQRLFGPEHMDTRLYQQLVDSLTRAAPKDAPFKDRPVATVDGVPILATDVHMMIKTGVAEFQQLHPGEPEKLEAETQKLKRTALDTLIDQQLLASELAHVGVTVNPTLLEQDFKAMVKNSAQGDSAAFEAELARDGLTLEKLRVARQRMIYSTAMRVHIASMVKATDEEVRAFYEKNRTLWDSPEEVKLYSLTIPETLHQSDAATRARIEALREKIAKGASFPVIARAESKDSHAEDGGAWGWTPVTSLSPKVRAAVAKMKKGSISPIIEEPGLFILIGVEERRTPPPPPFEKVKEQVAARLKNDLTNERIAKTLVRLRAAAEIQKLEPVAEAGKPRARKSETSL</sequence>
<comment type="caution">
    <text evidence="4">The sequence shown here is derived from an EMBL/GenBank/DDBJ whole genome shotgun (WGS) entry which is preliminary data.</text>
</comment>
<dbReference type="Proteomes" id="UP001596052">
    <property type="component" value="Unassembled WGS sequence"/>
</dbReference>
<evidence type="ECO:0000259" key="3">
    <source>
        <dbReference type="PROSITE" id="PS50198"/>
    </source>
</evidence>
<dbReference type="SUPFAM" id="SSF48452">
    <property type="entry name" value="TPR-like"/>
    <property type="match status" value="1"/>
</dbReference>
<dbReference type="SUPFAM" id="SSF54534">
    <property type="entry name" value="FKBP-like"/>
    <property type="match status" value="1"/>
</dbReference>
<keyword evidence="5" id="KW-1185">Reference proteome</keyword>
<dbReference type="InterPro" id="IPR011990">
    <property type="entry name" value="TPR-like_helical_dom_sf"/>
</dbReference>
<organism evidence="4 5">
    <name type="scientific">Prosthecobacter fluviatilis</name>
    <dbReference type="NCBI Taxonomy" id="445931"/>
    <lineage>
        <taxon>Bacteria</taxon>
        <taxon>Pseudomonadati</taxon>
        <taxon>Verrucomicrobiota</taxon>
        <taxon>Verrucomicrobiia</taxon>
        <taxon>Verrucomicrobiales</taxon>
        <taxon>Verrucomicrobiaceae</taxon>
        <taxon>Prosthecobacter</taxon>
    </lineage>
</organism>
<dbReference type="InterPro" id="IPR027304">
    <property type="entry name" value="Trigger_fact/SurA_dom_sf"/>
</dbReference>
<keyword evidence="2" id="KW-0732">Signal</keyword>
<dbReference type="Gene3D" id="1.25.40.10">
    <property type="entry name" value="Tetratricopeptide repeat domain"/>
    <property type="match status" value="2"/>
</dbReference>
<proteinExistence type="predicted"/>
<accession>A0ABW0KUT0</accession>
<dbReference type="RefSeq" id="WP_377170343.1">
    <property type="nucleotide sequence ID" value="NZ_JBHSMQ010000009.1"/>
</dbReference>
<dbReference type="PANTHER" id="PTHR47245">
    <property type="entry name" value="PEPTIDYLPROLYL ISOMERASE"/>
    <property type="match status" value="1"/>
</dbReference>
<evidence type="ECO:0000313" key="5">
    <source>
        <dbReference type="Proteomes" id="UP001596052"/>
    </source>
</evidence>
<dbReference type="Pfam" id="PF13145">
    <property type="entry name" value="Rotamase_2"/>
    <property type="match status" value="1"/>
</dbReference>
<reference evidence="5" key="1">
    <citation type="journal article" date="2019" name="Int. J. Syst. Evol. Microbiol.">
        <title>The Global Catalogue of Microorganisms (GCM) 10K type strain sequencing project: providing services to taxonomists for standard genome sequencing and annotation.</title>
        <authorList>
            <consortium name="The Broad Institute Genomics Platform"/>
            <consortium name="The Broad Institute Genome Sequencing Center for Infectious Disease"/>
            <person name="Wu L."/>
            <person name="Ma J."/>
        </authorList>
    </citation>
    <scope>NUCLEOTIDE SEQUENCE [LARGE SCALE GENOMIC DNA]</scope>
    <source>
        <strain evidence="5">CGMCC 4.1469</strain>
    </source>
</reference>
<feature type="signal peptide" evidence="2">
    <location>
        <begin position="1"/>
        <end position="18"/>
    </location>
</feature>
<dbReference type="PANTHER" id="PTHR47245:SF2">
    <property type="entry name" value="PEPTIDYL-PROLYL CIS-TRANS ISOMERASE HP_0175-RELATED"/>
    <property type="match status" value="1"/>
</dbReference>
<dbReference type="Pfam" id="PF13374">
    <property type="entry name" value="TPR_10"/>
    <property type="match status" value="1"/>
</dbReference>
<dbReference type="InterPro" id="IPR000297">
    <property type="entry name" value="PPIase_PpiC"/>
</dbReference>
<dbReference type="EMBL" id="JBHSMQ010000009">
    <property type="protein sequence ID" value="MFC5457250.1"/>
    <property type="molecule type" value="Genomic_DNA"/>
</dbReference>
<dbReference type="Gene3D" id="1.10.4030.10">
    <property type="entry name" value="Porin chaperone SurA, peptide-binding domain"/>
    <property type="match status" value="1"/>
</dbReference>
<feature type="domain" description="PpiC" evidence="3">
    <location>
        <begin position="491"/>
        <end position="589"/>
    </location>
</feature>
<evidence type="ECO:0000256" key="2">
    <source>
        <dbReference type="SAM" id="SignalP"/>
    </source>
</evidence>
<dbReference type="Gene3D" id="3.10.50.40">
    <property type="match status" value="1"/>
</dbReference>
<name>A0ABW0KUT0_9BACT</name>
<gene>
    <name evidence="4" type="ORF">ACFQDI_20445</name>
</gene>
<keyword evidence="1" id="KW-0697">Rotamase</keyword>
<feature type="chain" id="PRO_5046203093" evidence="2">
    <location>
        <begin position="19"/>
        <end position="652"/>
    </location>
</feature>
<dbReference type="InterPro" id="IPR046357">
    <property type="entry name" value="PPIase_dom_sf"/>
</dbReference>
<dbReference type="PROSITE" id="PS50198">
    <property type="entry name" value="PPIC_PPIASE_2"/>
    <property type="match status" value="1"/>
</dbReference>
<keyword evidence="1" id="KW-0413">Isomerase</keyword>